<evidence type="ECO:0000313" key="2">
    <source>
        <dbReference type="Proteomes" id="UP001176960"/>
    </source>
</evidence>
<comment type="caution">
    <text evidence="1">The sequence shown here is derived from an EMBL/GenBank/DDBJ whole genome shotgun (WGS) entry which is preliminary data.</text>
</comment>
<organism evidence="1 2">
    <name type="scientific">Brytella acorum</name>
    <dbReference type="NCBI Taxonomy" id="2959299"/>
    <lineage>
        <taxon>Bacteria</taxon>
        <taxon>Pseudomonadati</taxon>
        <taxon>Pseudomonadota</taxon>
        <taxon>Alphaproteobacteria</taxon>
        <taxon>Acetobacterales</taxon>
        <taxon>Acetobacteraceae</taxon>
        <taxon>Brytella</taxon>
    </lineage>
</organism>
<evidence type="ECO:0000313" key="1">
    <source>
        <dbReference type="EMBL" id="CAI9120679.1"/>
    </source>
</evidence>
<protein>
    <submittedName>
        <fullName evidence="1">Uncharacterized protein</fullName>
    </submittedName>
</protein>
<dbReference type="EMBL" id="CATKSH010000007">
    <property type="protein sequence ID" value="CAI9120679.1"/>
    <property type="molecule type" value="Genomic_DNA"/>
</dbReference>
<accession>A0AA35UI60</accession>
<proteinExistence type="predicted"/>
<dbReference type="RefSeq" id="WP_289841354.1">
    <property type="nucleotide sequence ID" value="NZ_CATKSH010000007.1"/>
</dbReference>
<keyword evidence="2" id="KW-1185">Reference proteome</keyword>
<gene>
    <name evidence="1" type="ORF">LMG32879_001517</name>
</gene>
<dbReference type="AlphaFoldDB" id="A0AA35UI60"/>
<dbReference type="Proteomes" id="UP001176960">
    <property type="component" value="Unassembled WGS sequence"/>
</dbReference>
<name>A0AA35UI60_9PROT</name>
<reference evidence="1" key="1">
    <citation type="submission" date="2023-03" db="EMBL/GenBank/DDBJ databases">
        <authorList>
            <person name="Cleenwerck I."/>
        </authorList>
    </citation>
    <scope>NUCLEOTIDE SEQUENCE</scope>
    <source>
        <strain evidence="1">LMG 32879</strain>
    </source>
</reference>
<sequence length="123" mass="13933">MHLSLPSFEQTAPCLAANVIPFRAGFLPRHREYLSRWLEAGLSMGLFDADIEMDRYAEASESVSYVLVWVRENADPAYMVRPQGNRWLLIDQLRGHSLGVYTSFEQALHTIRPVLPLSETVAA</sequence>